<dbReference type="InterPro" id="IPR043128">
    <property type="entry name" value="Rev_trsase/Diguanyl_cyclase"/>
</dbReference>
<protein>
    <submittedName>
        <fullName evidence="4">EAL domain-containing protein</fullName>
    </submittedName>
</protein>
<dbReference type="CDD" id="cd01949">
    <property type="entry name" value="GGDEF"/>
    <property type="match status" value="1"/>
</dbReference>
<dbReference type="InterPro" id="IPR001633">
    <property type="entry name" value="EAL_dom"/>
</dbReference>
<keyword evidence="1" id="KW-0812">Transmembrane</keyword>
<feature type="transmembrane region" description="Helical" evidence="1">
    <location>
        <begin position="38"/>
        <end position="66"/>
    </location>
</feature>
<dbReference type="Pfam" id="PF00990">
    <property type="entry name" value="GGDEF"/>
    <property type="match status" value="1"/>
</dbReference>
<dbReference type="Pfam" id="PF00563">
    <property type="entry name" value="EAL"/>
    <property type="match status" value="1"/>
</dbReference>
<dbReference type="InterPro" id="IPR035919">
    <property type="entry name" value="EAL_sf"/>
</dbReference>
<gene>
    <name evidence="4" type="ORF">MUG09_14300</name>
</gene>
<dbReference type="Proteomes" id="UP000829708">
    <property type="component" value="Chromosome"/>
</dbReference>
<feature type="transmembrane region" description="Helical" evidence="1">
    <location>
        <begin position="197"/>
        <end position="217"/>
    </location>
</feature>
<dbReference type="RefSeq" id="WP_244772119.1">
    <property type="nucleotide sequence ID" value="NZ_CP094929.1"/>
</dbReference>
<dbReference type="PANTHER" id="PTHR44757">
    <property type="entry name" value="DIGUANYLATE CYCLASE DGCP"/>
    <property type="match status" value="1"/>
</dbReference>
<dbReference type="Gene3D" id="3.20.20.450">
    <property type="entry name" value="EAL domain"/>
    <property type="match status" value="1"/>
</dbReference>
<dbReference type="InterPro" id="IPR031621">
    <property type="entry name" value="HisKA_7TM"/>
</dbReference>
<name>A0ABY4D8W5_9SPIR</name>
<feature type="transmembrane region" description="Helical" evidence="1">
    <location>
        <begin position="72"/>
        <end position="89"/>
    </location>
</feature>
<feature type="transmembrane region" description="Helical" evidence="1">
    <location>
        <begin position="6"/>
        <end position="26"/>
    </location>
</feature>
<dbReference type="Pfam" id="PF16927">
    <property type="entry name" value="HisKA_7TM"/>
    <property type="match status" value="1"/>
</dbReference>
<dbReference type="SUPFAM" id="SSF55073">
    <property type="entry name" value="Nucleotide cyclase"/>
    <property type="match status" value="1"/>
</dbReference>
<dbReference type="InterPro" id="IPR000160">
    <property type="entry name" value="GGDEF_dom"/>
</dbReference>
<evidence type="ECO:0000259" key="2">
    <source>
        <dbReference type="PROSITE" id="PS50883"/>
    </source>
</evidence>
<dbReference type="Gene3D" id="3.30.70.270">
    <property type="match status" value="1"/>
</dbReference>
<keyword evidence="1" id="KW-1133">Transmembrane helix</keyword>
<feature type="domain" description="GGDEF" evidence="3">
    <location>
        <begin position="399"/>
        <end position="531"/>
    </location>
</feature>
<dbReference type="CDD" id="cd01948">
    <property type="entry name" value="EAL"/>
    <property type="match status" value="1"/>
</dbReference>
<feature type="transmembrane region" description="Helical" evidence="1">
    <location>
        <begin position="101"/>
        <end position="121"/>
    </location>
</feature>
<keyword evidence="1" id="KW-0472">Membrane</keyword>
<feature type="transmembrane region" description="Helical" evidence="1">
    <location>
        <begin position="294"/>
        <end position="314"/>
    </location>
</feature>
<sequence>MLSTSLFAMLYITVCTVSLVTGILVLQNDRSSKTNHAYFALVVSLIIWTLGLTVSTVTSSITIAVWGQMVSSYGWANLYAILLVFVLRLTGRKERGNHYALFIPPILLMVVYGLPLNLYAYNLEFSPFGWLFTSTNTFWDYVFYVYFTGYTLLSLFLLIAWKTETEKHQKKQILLSLSVAFLVGSASDIYLPSFGVQLPQLAPIILVVPIVLIAQALRSRNPVVTGIDAAPRYTYIFVGVALYVLISVLQVRLTASSSILMALNLNESTFRGIITQLQMFISIYLVMRQKKTGVIAALLINGANLVSSVLYLIRTNSPDPIPGIISYIAVMLLIYLIRVFEQRSEWYISHIDSQRSELEKSQDRLYSLAFYDSLTKLPNRDYFINHVDQTITTLSDGRQKLAILFLDFDSFKSINDTAGHATGDLVLSKIAQVLVSVLDKEDVIARFGGDEFLVEVRRPKEEDLLLVTNAIMQALKNPIVLEQEEYFLPASIGVSIHPADGRDAHTLIMNADIAMYSAKAKGKNQVVFCNEEVKAQTTRRLRLTNGLYRALDRNELFVMYQPQMCTETQKVCGFEALVRWNNPEYGLVQPLFFIPLAEQTGLIRPIGMFVFEQACRQLIAFQQTCQERLTMSVNRSVVQLKDARIVENMKKILKKTGVDVHALQIEITESATFLDEPILLERIFELKQLGLSLAVDDFGTGHSSFSRLKTYPIDQLKIDIEFVQGITTGSDKDKALIKSIIQTAKNLGMEVLAEGVETEEQLQFLSLHGCDKVQGFYFSKPLKVEEIIANNQQIAF</sequence>
<evidence type="ECO:0000313" key="4">
    <source>
        <dbReference type="EMBL" id="UOM50732.1"/>
    </source>
</evidence>
<dbReference type="PROSITE" id="PS50887">
    <property type="entry name" value="GGDEF"/>
    <property type="match status" value="1"/>
</dbReference>
<reference evidence="5" key="1">
    <citation type="journal article" date="2024" name="J Bioinform Genom">
        <title>Complete genome sequence of the type strain bacterium Sphaerochaeta associata GLS2t (VKM B-2742)t.</title>
        <authorList>
            <person name="Troshina O.Y."/>
            <person name="Tepeeva A.N."/>
            <person name="Arzamasceva V.O."/>
            <person name="Whitman W.B."/>
            <person name="Varghese N."/>
            <person name="Shapiro N."/>
            <person name="Woyke T."/>
            <person name="Kripides N.C."/>
            <person name="Vasilenko O.V."/>
        </authorList>
    </citation>
    <scope>NUCLEOTIDE SEQUENCE [LARGE SCALE GENOMIC DNA]</scope>
    <source>
        <strain evidence="5">GLS2T</strain>
    </source>
</reference>
<dbReference type="InterPro" id="IPR029787">
    <property type="entry name" value="Nucleotide_cyclase"/>
</dbReference>
<evidence type="ECO:0000313" key="5">
    <source>
        <dbReference type="Proteomes" id="UP000829708"/>
    </source>
</evidence>
<dbReference type="SMART" id="SM00267">
    <property type="entry name" value="GGDEF"/>
    <property type="match status" value="1"/>
</dbReference>
<dbReference type="SMART" id="SM00052">
    <property type="entry name" value="EAL"/>
    <property type="match status" value="1"/>
</dbReference>
<dbReference type="PANTHER" id="PTHR44757:SF2">
    <property type="entry name" value="BIOFILM ARCHITECTURE MAINTENANCE PROTEIN MBAA"/>
    <property type="match status" value="1"/>
</dbReference>
<proteinExistence type="predicted"/>
<evidence type="ECO:0000256" key="1">
    <source>
        <dbReference type="SAM" id="Phobius"/>
    </source>
</evidence>
<feature type="transmembrane region" description="Helical" evidence="1">
    <location>
        <begin position="269"/>
        <end position="287"/>
    </location>
</feature>
<feature type="transmembrane region" description="Helical" evidence="1">
    <location>
        <begin position="141"/>
        <end position="161"/>
    </location>
</feature>
<feature type="transmembrane region" description="Helical" evidence="1">
    <location>
        <begin position="320"/>
        <end position="340"/>
    </location>
</feature>
<feature type="domain" description="EAL" evidence="2">
    <location>
        <begin position="540"/>
        <end position="795"/>
    </location>
</feature>
<evidence type="ECO:0000259" key="3">
    <source>
        <dbReference type="PROSITE" id="PS50887"/>
    </source>
</evidence>
<dbReference type="NCBIfam" id="TIGR00254">
    <property type="entry name" value="GGDEF"/>
    <property type="match status" value="1"/>
</dbReference>
<keyword evidence="5" id="KW-1185">Reference proteome</keyword>
<accession>A0ABY4D8W5</accession>
<feature type="transmembrane region" description="Helical" evidence="1">
    <location>
        <begin position="173"/>
        <end position="191"/>
    </location>
</feature>
<dbReference type="SUPFAM" id="SSF141868">
    <property type="entry name" value="EAL domain-like"/>
    <property type="match status" value="1"/>
</dbReference>
<dbReference type="EMBL" id="CP094929">
    <property type="protein sequence ID" value="UOM50732.1"/>
    <property type="molecule type" value="Genomic_DNA"/>
</dbReference>
<dbReference type="PROSITE" id="PS50883">
    <property type="entry name" value="EAL"/>
    <property type="match status" value="1"/>
</dbReference>
<dbReference type="InterPro" id="IPR052155">
    <property type="entry name" value="Biofilm_reg_signaling"/>
</dbReference>
<organism evidence="4 5">
    <name type="scientific">Sphaerochaeta associata</name>
    <dbReference type="NCBI Taxonomy" id="1129264"/>
    <lineage>
        <taxon>Bacteria</taxon>
        <taxon>Pseudomonadati</taxon>
        <taxon>Spirochaetota</taxon>
        <taxon>Spirochaetia</taxon>
        <taxon>Spirochaetales</taxon>
        <taxon>Sphaerochaetaceae</taxon>
        <taxon>Sphaerochaeta</taxon>
    </lineage>
</organism>
<feature type="transmembrane region" description="Helical" evidence="1">
    <location>
        <begin position="229"/>
        <end position="249"/>
    </location>
</feature>